<reference evidence="2" key="1">
    <citation type="journal article" date="2014" name="Front. Microbiol.">
        <title>High frequency of phylogenetically diverse reductive dehalogenase-homologous genes in deep subseafloor sedimentary metagenomes.</title>
        <authorList>
            <person name="Kawai M."/>
            <person name="Futagami T."/>
            <person name="Toyoda A."/>
            <person name="Takaki Y."/>
            <person name="Nishi S."/>
            <person name="Hori S."/>
            <person name="Arai W."/>
            <person name="Tsubouchi T."/>
            <person name="Morono Y."/>
            <person name="Uchiyama I."/>
            <person name="Ito T."/>
            <person name="Fujiyama A."/>
            <person name="Inagaki F."/>
            <person name="Takami H."/>
        </authorList>
    </citation>
    <scope>NUCLEOTIDE SEQUENCE</scope>
    <source>
        <strain evidence="2">Expedition CK06-06</strain>
    </source>
</reference>
<name>X1S0S2_9ZZZZ</name>
<organism evidence="2">
    <name type="scientific">marine sediment metagenome</name>
    <dbReference type="NCBI Taxonomy" id="412755"/>
    <lineage>
        <taxon>unclassified sequences</taxon>
        <taxon>metagenomes</taxon>
        <taxon>ecological metagenomes</taxon>
    </lineage>
</organism>
<gene>
    <name evidence="2" type="ORF">S12H4_01250</name>
</gene>
<evidence type="ECO:0000259" key="1">
    <source>
        <dbReference type="Pfam" id="PF18313"/>
    </source>
</evidence>
<feature type="domain" description="Thiolase-like protein type 1 additional C-terminal" evidence="1">
    <location>
        <begin position="34"/>
        <end position="113"/>
    </location>
</feature>
<accession>X1S0S2</accession>
<dbReference type="Gene3D" id="2.40.50.840">
    <property type="match status" value="1"/>
</dbReference>
<evidence type="ECO:0000313" key="2">
    <source>
        <dbReference type="EMBL" id="GAI61389.1"/>
    </source>
</evidence>
<dbReference type="InterPro" id="IPR040771">
    <property type="entry name" value="TLP1_add_C"/>
</dbReference>
<protein>
    <recommendedName>
        <fullName evidence="1">Thiolase-like protein type 1 additional C-terminal domain-containing protein</fullName>
    </recommendedName>
</protein>
<dbReference type="AlphaFoldDB" id="X1S0S2"/>
<dbReference type="EMBL" id="BARW01000235">
    <property type="protein sequence ID" value="GAI61389.1"/>
    <property type="molecule type" value="Genomic_DNA"/>
</dbReference>
<dbReference type="Pfam" id="PF18313">
    <property type="entry name" value="TLP1_add_C"/>
    <property type="match status" value="1"/>
</dbReference>
<comment type="caution">
    <text evidence="2">The sequence shown here is derived from an EMBL/GenBank/DDBJ whole genome shotgun (WGS) entry which is preliminary data.</text>
</comment>
<proteinExistence type="predicted"/>
<sequence length="125" mass="14056">MVIANGGYNTKQSFGIYGTDPPFIQWGEENQAEIQQSILSKQLPKPIEQANGELTIEGYTIIYDRTGVPKQGIVIGTLESNRRTIAFINAEPDILIKLEKQELVGQKFPVHFDINLDRNVINLKN</sequence>